<dbReference type="SUPFAM" id="SSF46785">
    <property type="entry name" value="Winged helix' DNA-binding domain"/>
    <property type="match status" value="1"/>
</dbReference>
<dbReference type="GO" id="GO:0003677">
    <property type="term" value="F:DNA binding"/>
    <property type="evidence" value="ECO:0007669"/>
    <property type="project" value="UniProtKB-KW"/>
</dbReference>
<evidence type="ECO:0000313" key="5">
    <source>
        <dbReference type="EMBL" id="PLW77215.1"/>
    </source>
</evidence>
<dbReference type="InterPro" id="IPR050679">
    <property type="entry name" value="Bact_HTH_transcr_reg"/>
</dbReference>
<dbReference type="InterPro" id="IPR036388">
    <property type="entry name" value="WH-like_DNA-bd_sf"/>
</dbReference>
<protein>
    <submittedName>
        <fullName evidence="5">Histidine utilization repressor</fullName>
    </submittedName>
</protein>
<reference evidence="5 6" key="1">
    <citation type="submission" date="2018-01" db="EMBL/GenBank/DDBJ databases">
        <title>The draft genome sequence of Cohaesibacter sp. H1304.</title>
        <authorList>
            <person name="Wang N.-N."/>
            <person name="Du Z.-J."/>
        </authorList>
    </citation>
    <scope>NUCLEOTIDE SEQUENCE [LARGE SCALE GENOMIC DNA]</scope>
    <source>
        <strain evidence="5 6">H1304</strain>
    </source>
</reference>
<dbReference type="Proteomes" id="UP000234881">
    <property type="component" value="Unassembled WGS sequence"/>
</dbReference>
<keyword evidence="3" id="KW-0804">Transcription</keyword>
<dbReference type="Gene3D" id="3.40.1410.10">
    <property type="entry name" value="Chorismate lyase-like"/>
    <property type="match status" value="1"/>
</dbReference>
<keyword evidence="1" id="KW-0805">Transcription regulation</keyword>
<name>A0A2N5XRY0_9HYPH</name>
<evidence type="ECO:0000259" key="4">
    <source>
        <dbReference type="PROSITE" id="PS50949"/>
    </source>
</evidence>
<sequence>MTSSRSSKTSHARIKSDILEQIIDGTWQPGFQLPIETVLADSYGVSRMTMNKVLTQLANEGYVYRRKKKGTFVAEPRAQSAVMEITDIEREVLALDKTYRWDLLTRQNHPMSAKNLEQLTLPATTDTGGLFLEGIHYSCDTPFCLETRYINSDIVPNVLEQDFACLAPGSWLLKVMPWTKAAHQIRAINVSNPSARLLELDPGSACLEIIRRTEIDATWVTWARLLYPGQAHQLIAQF</sequence>
<dbReference type="Pfam" id="PF00392">
    <property type="entry name" value="GntR"/>
    <property type="match status" value="1"/>
</dbReference>
<gene>
    <name evidence="5" type="ORF">C0081_10740</name>
</gene>
<dbReference type="OrthoDB" id="9808698at2"/>
<dbReference type="Pfam" id="PF07702">
    <property type="entry name" value="UTRA"/>
    <property type="match status" value="1"/>
</dbReference>
<dbReference type="SUPFAM" id="SSF64288">
    <property type="entry name" value="Chorismate lyase-like"/>
    <property type="match status" value="1"/>
</dbReference>
<dbReference type="InterPro" id="IPR036390">
    <property type="entry name" value="WH_DNA-bd_sf"/>
</dbReference>
<dbReference type="SMART" id="SM00866">
    <property type="entry name" value="UTRA"/>
    <property type="match status" value="1"/>
</dbReference>
<dbReference type="InterPro" id="IPR028978">
    <property type="entry name" value="Chorismate_lyase_/UTRA_dom_sf"/>
</dbReference>
<feature type="domain" description="HTH gntR-type" evidence="4">
    <location>
        <begin position="8"/>
        <end position="76"/>
    </location>
</feature>
<dbReference type="SMART" id="SM00345">
    <property type="entry name" value="HTH_GNTR"/>
    <property type="match status" value="1"/>
</dbReference>
<dbReference type="PANTHER" id="PTHR44846">
    <property type="entry name" value="MANNOSYL-D-GLYCERATE TRANSPORT/METABOLISM SYSTEM REPRESSOR MNGR-RELATED"/>
    <property type="match status" value="1"/>
</dbReference>
<dbReference type="AlphaFoldDB" id="A0A2N5XRY0"/>
<keyword evidence="2" id="KW-0238">DNA-binding</keyword>
<evidence type="ECO:0000313" key="6">
    <source>
        <dbReference type="Proteomes" id="UP000234881"/>
    </source>
</evidence>
<dbReference type="GO" id="GO:0003700">
    <property type="term" value="F:DNA-binding transcription factor activity"/>
    <property type="evidence" value="ECO:0007669"/>
    <property type="project" value="InterPro"/>
</dbReference>
<comment type="caution">
    <text evidence="5">The sequence shown here is derived from an EMBL/GenBank/DDBJ whole genome shotgun (WGS) entry which is preliminary data.</text>
</comment>
<dbReference type="PROSITE" id="PS50949">
    <property type="entry name" value="HTH_GNTR"/>
    <property type="match status" value="1"/>
</dbReference>
<keyword evidence="6" id="KW-1185">Reference proteome</keyword>
<organism evidence="5 6">
    <name type="scientific">Cohaesibacter celericrescens</name>
    <dbReference type="NCBI Taxonomy" id="2067669"/>
    <lineage>
        <taxon>Bacteria</taxon>
        <taxon>Pseudomonadati</taxon>
        <taxon>Pseudomonadota</taxon>
        <taxon>Alphaproteobacteria</taxon>
        <taxon>Hyphomicrobiales</taxon>
        <taxon>Cohaesibacteraceae</taxon>
    </lineage>
</organism>
<evidence type="ECO:0000256" key="1">
    <source>
        <dbReference type="ARBA" id="ARBA00023015"/>
    </source>
</evidence>
<dbReference type="CDD" id="cd07377">
    <property type="entry name" value="WHTH_GntR"/>
    <property type="match status" value="1"/>
</dbReference>
<evidence type="ECO:0000256" key="2">
    <source>
        <dbReference type="ARBA" id="ARBA00023125"/>
    </source>
</evidence>
<dbReference type="PRINTS" id="PR00035">
    <property type="entry name" value="HTHGNTR"/>
</dbReference>
<dbReference type="RefSeq" id="WP_101533831.1">
    <property type="nucleotide sequence ID" value="NZ_PKUQ01000018.1"/>
</dbReference>
<accession>A0A2N5XRY0</accession>
<dbReference type="EMBL" id="PKUQ01000018">
    <property type="protein sequence ID" value="PLW77215.1"/>
    <property type="molecule type" value="Genomic_DNA"/>
</dbReference>
<dbReference type="PANTHER" id="PTHR44846:SF16">
    <property type="entry name" value="TRANSCRIPTIONAL REGULATOR PHNF-RELATED"/>
    <property type="match status" value="1"/>
</dbReference>
<dbReference type="InterPro" id="IPR000524">
    <property type="entry name" value="Tscrpt_reg_HTH_GntR"/>
</dbReference>
<dbReference type="Gene3D" id="1.10.10.10">
    <property type="entry name" value="Winged helix-like DNA-binding domain superfamily/Winged helix DNA-binding domain"/>
    <property type="match status" value="1"/>
</dbReference>
<dbReference type="InterPro" id="IPR011663">
    <property type="entry name" value="UTRA"/>
</dbReference>
<evidence type="ECO:0000256" key="3">
    <source>
        <dbReference type="ARBA" id="ARBA00023163"/>
    </source>
</evidence>
<proteinExistence type="predicted"/>